<protein>
    <submittedName>
        <fullName evidence="1">Uncharacterized protein</fullName>
    </submittedName>
</protein>
<reference evidence="1" key="1">
    <citation type="submission" date="2022-01" db="EMBL/GenBank/DDBJ databases">
        <title>Colwellia maritima, isolated from seawater.</title>
        <authorList>
            <person name="Kristyanto S."/>
            <person name="Jung J."/>
            <person name="Jeon C.O."/>
        </authorList>
    </citation>
    <scope>NUCLEOTIDE SEQUENCE</scope>
    <source>
        <strain evidence="1">MSW7</strain>
    </source>
</reference>
<dbReference type="InterPro" id="IPR023213">
    <property type="entry name" value="CAT-like_dom_sf"/>
</dbReference>
<dbReference type="Proteomes" id="UP001139646">
    <property type="component" value="Unassembled WGS sequence"/>
</dbReference>
<dbReference type="EMBL" id="JAKKSL010000007">
    <property type="protein sequence ID" value="MCI2286159.1"/>
    <property type="molecule type" value="Genomic_DNA"/>
</dbReference>
<evidence type="ECO:0000313" key="1">
    <source>
        <dbReference type="EMBL" id="MCI2286159.1"/>
    </source>
</evidence>
<keyword evidence="2" id="KW-1185">Reference proteome</keyword>
<organism evidence="1 2">
    <name type="scientific">Colwellia maritima</name>
    <dbReference type="NCBI Taxonomy" id="2912588"/>
    <lineage>
        <taxon>Bacteria</taxon>
        <taxon>Pseudomonadati</taxon>
        <taxon>Pseudomonadota</taxon>
        <taxon>Gammaproteobacteria</taxon>
        <taxon>Alteromonadales</taxon>
        <taxon>Colwelliaceae</taxon>
        <taxon>Colwellia</taxon>
    </lineage>
</organism>
<sequence>MVPQIMSIIRFGFHMSLPLRTLFESPVLKDFCVRIERAREEEPIIISPPENGYNKQTGCRMALSVRQQYIIKHISHSDIPVDYYNRALSYEIVVDPKTDRDDLDHTTMNRRMGNIISQCEIFQYRLVKNGDDEFEWSYSNDTEPEIVYQKIQASQPENESIIPVLQQHRKKPFDLNRQALIRVLLLQLSNENHLTNRYVIQVVGHGLVCDSRTLELVIQYLLNGEGLQQVSEQMAVQYRRFVEWMEEWLRGPVARQQNRLFDQLVVNIGSLFDKYHGNNAPDYNFIYQPFAHSRVLQLTPECQLKIKTLVDRVGCLKEIIYLSAYFKLLQKYADVLAVKLPQDDTQIDPVLQNNPVTIGWLIDHRDWAGAESVAGPLENILLVQAEFEQYVTDQKLVSLISDAYHQAYFLRDVSSRNLFARQPGEVQMLYAATFSSHLLDSRVYGRTKSELEGKLHLQFVRTEGKEERLELRLNRQIFMLENLPLPAFDILVNDFESILENLEFDVY</sequence>
<accession>A0ABS9X7F8</accession>
<dbReference type="Gene3D" id="3.30.559.10">
    <property type="entry name" value="Chloramphenicol acetyltransferase-like domain"/>
    <property type="match status" value="1"/>
</dbReference>
<dbReference type="Gene3D" id="3.30.559.30">
    <property type="entry name" value="Nonribosomal peptide synthetase, condensation domain"/>
    <property type="match status" value="1"/>
</dbReference>
<evidence type="ECO:0000313" key="2">
    <source>
        <dbReference type="Proteomes" id="UP001139646"/>
    </source>
</evidence>
<name>A0ABS9X7F8_9GAMM</name>
<comment type="caution">
    <text evidence="1">The sequence shown here is derived from an EMBL/GenBank/DDBJ whole genome shotgun (WGS) entry which is preliminary data.</text>
</comment>
<proteinExistence type="predicted"/>
<dbReference type="SUPFAM" id="SSF52777">
    <property type="entry name" value="CoA-dependent acyltransferases"/>
    <property type="match status" value="1"/>
</dbReference>
<gene>
    <name evidence="1" type="ORF">L3081_25435</name>
</gene>